<name>A0A1I6GZH8_9FLAO</name>
<dbReference type="InterPro" id="IPR007431">
    <property type="entry name" value="ACP_PD"/>
</dbReference>
<dbReference type="GO" id="GO:0006633">
    <property type="term" value="P:fatty acid biosynthetic process"/>
    <property type="evidence" value="ECO:0007669"/>
    <property type="project" value="InterPro"/>
</dbReference>
<dbReference type="PANTHER" id="PTHR38764:SF1">
    <property type="entry name" value="ACYL CARRIER PROTEIN PHOSPHODIESTERASE"/>
    <property type="match status" value="1"/>
</dbReference>
<protein>
    <submittedName>
        <fullName evidence="4">Acyl carrier protein phosphodiesterase</fullName>
    </submittedName>
</protein>
<dbReference type="STRING" id="400055.SAMN04490243_1944"/>
<dbReference type="OrthoDB" id="8442777at2"/>
<dbReference type="Pfam" id="PF04336">
    <property type="entry name" value="ACP_PD"/>
    <property type="match status" value="1"/>
</dbReference>
<accession>A0A1I6GZH8</accession>
<dbReference type="AlphaFoldDB" id="A0A1I6GZH8"/>
<keyword evidence="1" id="KW-0444">Lipid biosynthesis</keyword>
<organism evidence="4 5">
    <name type="scientific">Robiginitalea myxolifaciens</name>
    <dbReference type="NCBI Taxonomy" id="400055"/>
    <lineage>
        <taxon>Bacteria</taxon>
        <taxon>Pseudomonadati</taxon>
        <taxon>Bacteroidota</taxon>
        <taxon>Flavobacteriia</taxon>
        <taxon>Flavobacteriales</taxon>
        <taxon>Flavobacteriaceae</taxon>
        <taxon>Robiginitalea</taxon>
    </lineage>
</organism>
<dbReference type="Proteomes" id="UP000199534">
    <property type="component" value="Unassembled WGS sequence"/>
</dbReference>
<gene>
    <name evidence="4" type="ORF">SAMN04490243_1944</name>
</gene>
<evidence type="ECO:0000313" key="4">
    <source>
        <dbReference type="EMBL" id="SFR47588.1"/>
    </source>
</evidence>
<dbReference type="EMBL" id="FOYQ01000002">
    <property type="protein sequence ID" value="SFR47588.1"/>
    <property type="molecule type" value="Genomic_DNA"/>
</dbReference>
<keyword evidence="5" id="KW-1185">Reference proteome</keyword>
<dbReference type="RefSeq" id="WP_092982406.1">
    <property type="nucleotide sequence ID" value="NZ_FOYQ01000002.1"/>
</dbReference>
<keyword evidence="2" id="KW-0378">Hydrolase</keyword>
<sequence>MNFLAHIYLSFGDPDLTIGNFIGDHIRAKDYLDYEEGIQKGVLLHRAIDTYTDTHPIARSSSKRLHKRHSHYSRVIVDIYYDHFLARNWSRYHDTDLETFTLDFYRLCRENFKGLPKGVQRFLPYMISSNWLLSYASLEGIAQVLRGMDRRAGDRSRMDEAISDLQWHYEEFETEFHEFFVELVTFSKLKIQQL</sequence>
<dbReference type="PIRSF" id="PIRSF011489">
    <property type="entry name" value="DUF479"/>
    <property type="match status" value="1"/>
</dbReference>
<evidence type="ECO:0000256" key="3">
    <source>
        <dbReference type="ARBA" id="ARBA00023098"/>
    </source>
</evidence>
<dbReference type="PANTHER" id="PTHR38764">
    <property type="entry name" value="ACYL CARRIER PROTEIN PHOSPHODIESTERASE"/>
    <property type="match status" value="1"/>
</dbReference>
<proteinExistence type="predicted"/>
<keyword evidence="3" id="KW-0443">Lipid metabolism</keyword>
<reference evidence="4 5" key="1">
    <citation type="submission" date="2016-10" db="EMBL/GenBank/DDBJ databases">
        <authorList>
            <person name="de Groot N.N."/>
        </authorList>
    </citation>
    <scope>NUCLEOTIDE SEQUENCE [LARGE SCALE GENOMIC DNA]</scope>
    <source>
        <strain evidence="4 5">DSM 21019</strain>
    </source>
</reference>
<dbReference type="GO" id="GO:0008770">
    <property type="term" value="F:[acyl-carrier-protein] phosphodiesterase activity"/>
    <property type="evidence" value="ECO:0007669"/>
    <property type="project" value="InterPro"/>
</dbReference>
<evidence type="ECO:0000313" key="5">
    <source>
        <dbReference type="Proteomes" id="UP000199534"/>
    </source>
</evidence>
<evidence type="ECO:0000256" key="1">
    <source>
        <dbReference type="ARBA" id="ARBA00022516"/>
    </source>
</evidence>
<evidence type="ECO:0000256" key="2">
    <source>
        <dbReference type="ARBA" id="ARBA00022801"/>
    </source>
</evidence>